<dbReference type="AlphaFoldDB" id="Q0W4L2"/>
<dbReference type="Pfam" id="PF07381">
    <property type="entry name" value="EarA"/>
    <property type="match status" value="1"/>
</dbReference>
<evidence type="ECO:0000313" key="2">
    <source>
        <dbReference type="Proteomes" id="UP000000663"/>
    </source>
</evidence>
<organism evidence="1 2">
    <name type="scientific">Methanocella arvoryzae (strain DSM 22066 / NBRC 105507 / MRE50)</name>
    <dbReference type="NCBI Taxonomy" id="351160"/>
    <lineage>
        <taxon>Archaea</taxon>
        <taxon>Methanobacteriati</taxon>
        <taxon>Methanobacteriota</taxon>
        <taxon>Stenosarchaea group</taxon>
        <taxon>Methanomicrobia</taxon>
        <taxon>Methanocellales</taxon>
        <taxon>Methanocellaceae</taxon>
        <taxon>Methanocella</taxon>
    </lineage>
</organism>
<gene>
    <name evidence="1" type="ORF">RCIX1412</name>
</gene>
<dbReference type="eggNOG" id="arCOG03422">
    <property type="taxonomic scope" value="Archaea"/>
</dbReference>
<name>Q0W4L2_METAR</name>
<accession>Q0W4L2</accession>
<dbReference type="STRING" id="351160.RCIX1412"/>
<sequence length="128" mass="14499">MENNSKGSPDIGRIYSALNSSRVRQDVYEYLCSIYPRKAFIQELSKETRHSVTNLKGSLEGDGISFSYDDALIELGLAESAEIRLYRKIAKSFGATEQGFRIRDRLRNYKRSIGPTHTHTQPLPEQGS</sequence>
<dbReference type="GeneID" id="25397284"/>
<dbReference type="KEGG" id="rci:RCIX1412"/>
<evidence type="ECO:0000313" key="1">
    <source>
        <dbReference type="EMBL" id="CAJ36681.1"/>
    </source>
</evidence>
<keyword evidence="2" id="KW-1185">Reference proteome</keyword>
<dbReference type="OrthoDB" id="371799at2157"/>
<evidence type="ECO:0008006" key="3">
    <source>
        <dbReference type="Google" id="ProtNLM"/>
    </source>
</evidence>
<dbReference type="Proteomes" id="UP000000663">
    <property type="component" value="Chromosome"/>
</dbReference>
<protein>
    <recommendedName>
        <fullName evidence="3">Transcriptional regulator</fullName>
    </recommendedName>
</protein>
<dbReference type="RefSeq" id="WP_012035870.1">
    <property type="nucleotide sequence ID" value="NC_009464.1"/>
</dbReference>
<proteinExistence type="predicted"/>
<reference evidence="1 2" key="1">
    <citation type="journal article" date="2006" name="Science">
        <title>Genome of rice cluster I archaea -- the key methane producers in the rice rhizosphere.</title>
        <authorList>
            <person name="Erkel C."/>
            <person name="Kube M."/>
            <person name="Reinhardt R."/>
            <person name="Liesack W."/>
        </authorList>
    </citation>
    <scope>NUCLEOTIDE SEQUENCE [LARGE SCALE GENOMIC DNA]</scope>
    <source>
        <strain evidence="2">DSM 22066 / NBRC 105507 / MRE50</strain>
    </source>
</reference>
<dbReference type="EMBL" id="AM114193">
    <property type="protein sequence ID" value="CAJ36681.1"/>
    <property type="molecule type" value="Genomic_DNA"/>
</dbReference>
<dbReference type="InterPro" id="IPR010863">
    <property type="entry name" value="EarA-like"/>
</dbReference>